<gene>
    <name evidence="10 12" type="primary">gmhA</name>
    <name evidence="12" type="ORF">FJU08_07200</name>
</gene>
<keyword evidence="8 10" id="KW-0413">Isomerase</keyword>
<evidence type="ECO:0000256" key="1">
    <source>
        <dbReference type="ARBA" id="ARBA00000348"/>
    </source>
</evidence>
<feature type="binding site" evidence="10">
    <location>
        <position position="64"/>
    </location>
    <ligand>
        <name>substrate</name>
    </ligand>
</feature>
<evidence type="ECO:0000313" key="13">
    <source>
        <dbReference type="Proteomes" id="UP000318801"/>
    </source>
</evidence>
<comment type="similarity">
    <text evidence="4 10">Belongs to the SIS family. GmhA subfamily.</text>
</comment>
<dbReference type="SUPFAM" id="SSF53697">
    <property type="entry name" value="SIS domain"/>
    <property type="match status" value="1"/>
</dbReference>
<dbReference type="GO" id="GO:0005975">
    <property type="term" value="P:carbohydrate metabolic process"/>
    <property type="evidence" value="ECO:0007669"/>
    <property type="project" value="UniProtKB-UniRule"/>
</dbReference>
<feature type="binding site" evidence="10">
    <location>
        <position position="179"/>
    </location>
    <ligand>
        <name>Zn(2+)</name>
        <dbReference type="ChEBI" id="CHEBI:29105"/>
    </ligand>
</feature>
<name>A0A506UE05_9HYPH</name>
<evidence type="ECO:0000256" key="4">
    <source>
        <dbReference type="ARBA" id="ARBA00009894"/>
    </source>
</evidence>
<dbReference type="UniPathway" id="UPA00041">
    <property type="reaction ID" value="UER00436"/>
</dbReference>
<dbReference type="GO" id="GO:2001061">
    <property type="term" value="P:D-glycero-D-manno-heptose 7-phosphate biosynthetic process"/>
    <property type="evidence" value="ECO:0007669"/>
    <property type="project" value="UniProtKB-UniPathway"/>
</dbReference>
<dbReference type="Gene3D" id="3.40.50.10490">
    <property type="entry name" value="Glucose-6-phosphate isomerase like protein, domain 1"/>
    <property type="match status" value="1"/>
</dbReference>
<dbReference type="Pfam" id="PF13580">
    <property type="entry name" value="SIS_2"/>
    <property type="match status" value="1"/>
</dbReference>
<comment type="catalytic activity">
    <reaction evidence="1 10">
        <text>2 D-sedoheptulose 7-phosphate = D-glycero-alpha-D-manno-heptose 7-phosphate + D-glycero-beta-D-manno-heptose 7-phosphate</text>
        <dbReference type="Rhea" id="RHEA:27489"/>
        <dbReference type="ChEBI" id="CHEBI:57483"/>
        <dbReference type="ChEBI" id="CHEBI:60203"/>
        <dbReference type="ChEBI" id="CHEBI:60204"/>
        <dbReference type="EC" id="5.3.1.28"/>
    </reaction>
</comment>
<protein>
    <recommendedName>
        <fullName evidence="10">Phosphoheptose isomerase</fullName>
        <ecNumber evidence="10">5.3.1.28</ecNumber>
    </recommendedName>
    <alternativeName>
        <fullName evidence="10">Sedoheptulose 7-phosphate isomerase</fullName>
    </alternativeName>
</protein>
<comment type="cofactor">
    <cofactor evidence="10">
        <name>Zn(2+)</name>
        <dbReference type="ChEBI" id="CHEBI:29105"/>
    </cofactor>
    <text evidence="10">Binds 1 zinc ion per subunit.</text>
</comment>
<keyword evidence="9 10" id="KW-0119">Carbohydrate metabolism</keyword>
<feature type="binding site" evidence="10">
    <location>
        <position position="171"/>
    </location>
    <ligand>
        <name>substrate</name>
    </ligand>
</feature>
<keyword evidence="13" id="KW-1185">Reference proteome</keyword>
<feature type="binding site" evidence="10">
    <location>
        <position position="64"/>
    </location>
    <ligand>
        <name>Zn(2+)</name>
        <dbReference type="ChEBI" id="CHEBI:29105"/>
    </ligand>
</feature>
<evidence type="ECO:0000256" key="6">
    <source>
        <dbReference type="ARBA" id="ARBA00022723"/>
    </source>
</evidence>
<comment type="subcellular location">
    <subcellularLocation>
        <location evidence="3 10">Cytoplasm</location>
    </subcellularLocation>
</comment>
<evidence type="ECO:0000256" key="3">
    <source>
        <dbReference type="ARBA" id="ARBA00004496"/>
    </source>
</evidence>
<dbReference type="InterPro" id="IPR046348">
    <property type="entry name" value="SIS_dom_sf"/>
</dbReference>
<comment type="function">
    <text evidence="2 10">Catalyzes the isomerization of sedoheptulose 7-phosphate in D-glycero-D-manno-heptose 7-phosphate.</text>
</comment>
<feature type="binding site" evidence="10">
    <location>
        <position position="124"/>
    </location>
    <ligand>
        <name>substrate</name>
    </ligand>
</feature>
<organism evidence="12 13">
    <name type="scientific">Martelella alba</name>
    <dbReference type="NCBI Taxonomy" id="2590451"/>
    <lineage>
        <taxon>Bacteria</taxon>
        <taxon>Pseudomonadati</taxon>
        <taxon>Pseudomonadota</taxon>
        <taxon>Alphaproteobacteria</taxon>
        <taxon>Hyphomicrobiales</taxon>
        <taxon>Aurantimonadaceae</taxon>
        <taxon>Martelella</taxon>
    </lineage>
</organism>
<dbReference type="CDD" id="cd05006">
    <property type="entry name" value="SIS_GmhA"/>
    <property type="match status" value="1"/>
</dbReference>
<dbReference type="InterPro" id="IPR035461">
    <property type="entry name" value="GmhA/DiaA"/>
</dbReference>
<feature type="binding site" evidence="10">
    <location>
        <begin position="93"/>
        <end position="94"/>
    </location>
    <ligand>
        <name>substrate</name>
    </ligand>
</feature>
<comment type="caution">
    <text evidence="12">The sequence shown here is derived from an EMBL/GenBank/DDBJ whole genome shotgun (WGS) entry which is preliminary data.</text>
</comment>
<dbReference type="AlphaFoldDB" id="A0A506UE05"/>
<evidence type="ECO:0000313" key="12">
    <source>
        <dbReference type="EMBL" id="TPW31828.1"/>
    </source>
</evidence>
<dbReference type="InterPro" id="IPR004515">
    <property type="entry name" value="Phosphoheptose_Isoase"/>
</dbReference>
<comment type="miscellaneous">
    <text evidence="10">The reaction produces a racemic mixture of D-glycero-alpha-D-manno-heptose 7-phosphate and D-glycero-beta-D-manno-heptose 7-phosphate.</text>
</comment>
<feature type="domain" description="SIS" evidence="11">
    <location>
        <begin position="36"/>
        <end position="194"/>
    </location>
</feature>
<feature type="binding site" evidence="10">
    <location>
        <begin position="119"/>
        <end position="121"/>
    </location>
    <ligand>
        <name>substrate</name>
    </ligand>
</feature>
<dbReference type="Proteomes" id="UP000318801">
    <property type="component" value="Unassembled WGS sequence"/>
</dbReference>
<dbReference type="InterPro" id="IPR050099">
    <property type="entry name" value="SIS_GmhA/DiaA_subfam"/>
</dbReference>
<evidence type="ECO:0000256" key="8">
    <source>
        <dbReference type="ARBA" id="ARBA00023235"/>
    </source>
</evidence>
<keyword evidence="6 10" id="KW-0479">Metal-binding</keyword>
<keyword evidence="5 10" id="KW-0963">Cytoplasm</keyword>
<dbReference type="OrthoDB" id="9810929at2"/>
<proteinExistence type="inferred from homology"/>
<evidence type="ECO:0000256" key="2">
    <source>
        <dbReference type="ARBA" id="ARBA00003172"/>
    </source>
</evidence>
<reference evidence="12 13" key="1">
    <citation type="submission" date="2019-06" db="EMBL/GenBank/DDBJ databases">
        <authorList>
            <person name="Li M."/>
        </authorList>
    </citation>
    <scope>NUCLEOTIDE SEQUENCE [LARGE SCALE GENOMIC DNA]</scope>
    <source>
        <strain evidence="12 13">BGMRC2036</strain>
    </source>
</reference>
<evidence type="ECO:0000259" key="11">
    <source>
        <dbReference type="PROSITE" id="PS51464"/>
    </source>
</evidence>
<dbReference type="GO" id="GO:0005737">
    <property type="term" value="C:cytoplasm"/>
    <property type="evidence" value="ECO:0007669"/>
    <property type="project" value="UniProtKB-SubCell"/>
</dbReference>
<dbReference type="EMBL" id="VHLG01000003">
    <property type="protein sequence ID" value="TPW31828.1"/>
    <property type="molecule type" value="Genomic_DNA"/>
</dbReference>
<dbReference type="InterPro" id="IPR001347">
    <property type="entry name" value="SIS_dom"/>
</dbReference>
<dbReference type="HAMAP" id="MF_00067">
    <property type="entry name" value="GmhA"/>
    <property type="match status" value="1"/>
</dbReference>
<dbReference type="GO" id="GO:0008270">
    <property type="term" value="F:zinc ion binding"/>
    <property type="evidence" value="ECO:0007669"/>
    <property type="project" value="UniProtKB-UniRule"/>
</dbReference>
<dbReference type="PANTHER" id="PTHR30390">
    <property type="entry name" value="SEDOHEPTULOSE 7-PHOSPHATE ISOMERASE / DNAA INITIATOR-ASSOCIATING FACTOR FOR REPLICATION INITIATION"/>
    <property type="match status" value="1"/>
</dbReference>
<feature type="binding site" evidence="10">
    <location>
        <position position="171"/>
    </location>
    <ligand>
        <name>Zn(2+)</name>
        <dbReference type="ChEBI" id="CHEBI:29105"/>
    </ligand>
</feature>
<accession>A0A506UE05</accession>
<dbReference type="PANTHER" id="PTHR30390:SF6">
    <property type="entry name" value="DNAA INITIATOR-ASSOCIATING PROTEIN DIAA"/>
    <property type="match status" value="1"/>
</dbReference>
<evidence type="ECO:0000256" key="9">
    <source>
        <dbReference type="ARBA" id="ARBA00023277"/>
    </source>
</evidence>
<evidence type="ECO:0000256" key="7">
    <source>
        <dbReference type="ARBA" id="ARBA00022833"/>
    </source>
</evidence>
<evidence type="ECO:0000256" key="10">
    <source>
        <dbReference type="HAMAP-Rule" id="MF_00067"/>
    </source>
</evidence>
<feature type="binding site" evidence="10">
    <location>
        <begin position="51"/>
        <end position="53"/>
    </location>
    <ligand>
        <name>substrate</name>
    </ligand>
</feature>
<dbReference type="GO" id="GO:0097367">
    <property type="term" value="F:carbohydrate derivative binding"/>
    <property type="evidence" value="ECO:0007669"/>
    <property type="project" value="InterPro"/>
</dbReference>
<dbReference type="PROSITE" id="PS51464">
    <property type="entry name" value="SIS"/>
    <property type="match status" value="1"/>
</dbReference>
<dbReference type="GO" id="GO:0008968">
    <property type="term" value="F:D-sedoheptulose 7-phosphate isomerase activity"/>
    <property type="evidence" value="ECO:0007669"/>
    <property type="project" value="UniProtKB-UniRule"/>
</dbReference>
<dbReference type="EC" id="5.3.1.28" evidence="10"/>
<comment type="pathway">
    <text evidence="10">Carbohydrate biosynthesis; D-glycero-D-manno-heptose 7-phosphate biosynthesis; D-glycero-alpha-D-manno-heptose 7-phosphate and D-glycero-beta-D-manno-heptose 7-phosphate from sedoheptulose 7-phosphate: step 1/1.</text>
</comment>
<dbReference type="NCBIfam" id="TIGR00441">
    <property type="entry name" value="gmhA"/>
    <property type="match status" value="1"/>
</dbReference>
<keyword evidence="7 10" id="KW-0862">Zinc</keyword>
<feature type="binding site" evidence="10">
    <location>
        <position position="60"/>
    </location>
    <ligand>
        <name>Zn(2+)</name>
        <dbReference type="ChEBI" id="CHEBI:29105"/>
    </ligand>
</feature>
<comment type="subunit">
    <text evidence="10">Homotetramer.</text>
</comment>
<evidence type="ECO:0000256" key="5">
    <source>
        <dbReference type="ARBA" id="ARBA00022490"/>
    </source>
</evidence>
<sequence>MKIDVSSVDAYLTEAAKSVSDTKSIAPDIVAAAQLCISSLKAGGKIIFCGNGGSAADAQHLAAELMGRFLIDRNPLPALSLTVDTSALTAIGNDYGYEKVFSRQLRGIAQKGDVLFGLSTSGNSKNVVEAFEVAKAINVHTIALTGKNGGKMAESANVLLAVPHDQTNHIQEAHIAVGHLICAFVEAELCSPKL</sequence>